<reference evidence="4 5" key="1">
    <citation type="journal article" date="2019" name="Int. J. Syst. Evol. Microbiol.">
        <title>The Global Catalogue of Microorganisms (GCM) 10K type strain sequencing project: providing services to taxonomists for standard genome sequencing and annotation.</title>
        <authorList>
            <consortium name="The Broad Institute Genomics Platform"/>
            <consortium name="The Broad Institute Genome Sequencing Center for Infectious Disease"/>
            <person name="Wu L."/>
            <person name="Ma J."/>
        </authorList>
    </citation>
    <scope>NUCLEOTIDE SEQUENCE [LARGE SCALE GENOMIC DNA]</scope>
    <source>
        <strain evidence="4 5">JCM 15589</strain>
    </source>
</reference>
<dbReference type="Pfam" id="PF01757">
    <property type="entry name" value="Acyl_transf_3"/>
    <property type="match status" value="1"/>
</dbReference>
<feature type="transmembrane region" description="Helical" evidence="2">
    <location>
        <begin position="298"/>
        <end position="319"/>
    </location>
</feature>
<keyword evidence="4" id="KW-0012">Acyltransferase</keyword>
<feature type="domain" description="Acyltransferase 3" evidence="3">
    <location>
        <begin position="31"/>
        <end position="349"/>
    </location>
</feature>
<feature type="transmembrane region" description="Helical" evidence="2">
    <location>
        <begin position="208"/>
        <end position="228"/>
    </location>
</feature>
<feature type="transmembrane region" description="Helical" evidence="2">
    <location>
        <begin position="105"/>
        <end position="127"/>
    </location>
</feature>
<protein>
    <submittedName>
        <fullName evidence="4">Acyltransferase</fullName>
    </submittedName>
</protein>
<name>A0ABN2JTS2_9MICO</name>
<gene>
    <name evidence="4" type="ORF">GCM10009809_37310</name>
</gene>
<evidence type="ECO:0000256" key="2">
    <source>
        <dbReference type="SAM" id="Phobius"/>
    </source>
</evidence>
<dbReference type="Proteomes" id="UP001501138">
    <property type="component" value="Unassembled WGS sequence"/>
</dbReference>
<feature type="region of interest" description="Disordered" evidence="1">
    <location>
        <begin position="1"/>
        <end position="21"/>
    </location>
</feature>
<keyword evidence="2" id="KW-1133">Transmembrane helix</keyword>
<dbReference type="PANTHER" id="PTHR23028">
    <property type="entry name" value="ACETYLTRANSFERASE"/>
    <property type="match status" value="1"/>
</dbReference>
<dbReference type="GO" id="GO:0016746">
    <property type="term" value="F:acyltransferase activity"/>
    <property type="evidence" value="ECO:0007669"/>
    <property type="project" value="UniProtKB-KW"/>
</dbReference>
<dbReference type="EMBL" id="BAAAPM010000009">
    <property type="protein sequence ID" value="GAA1738644.1"/>
    <property type="molecule type" value="Genomic_DNA"/>
</dbReference>
<dbReference type="InterPro" id="IPR002656">
    <property type="entry name" value="Acyl_transf_3_dom"/>
</dbReference>
<accession>A0ABN2JTS2</accession>
<proteinExistence type="predicted"/>
<comment type="caution">
    <text evidence="4">The sequence shown here is derived from an EMBL/GenBank/DDBJ whole genome shotgun (WGS) entry which is preliminary data.</text>
</comment>
<keyword evidence="2" id="KW-0812">Transmembrane</keyword>
<dbReference type="InterPro" id="IPR050879">
    <property type="entry name" value="Acyltransferase_3"/>
</dbReference>
<evidence type="ECO:0000256" key="1">
    <source>
        <dbReference type="SAM" id="MobiDB-lite"/>
    </source>
</evidence>
<feature type="transmembrane region" description="Helical" evidence="2">
    <location>
        <begin position="184"/>
        <end position="202"/>
    </location>
</feature>
<organism evidence="4 5">
    <name type="scientific">Isoptericola hypogeus</name>
    <dbReference type="NCBI Taxonomy" id="300179"/>
    <lineage>
        <taxon>Bacteria</taxon>
        <taxon>Bacillati</taxon>
        <taxon>Actinomycetota</taxon>
        <taxon>Actinomycetes</taxon>
        <taxon>Micrococcales</taxon>
        <taxon>Promicromonosporaceae</taxon>
        <taxon>Isoptericola</taxon>
    </lineage>
</organism>
<dbReference type="PANTHER" id="PTHR23028:SF53">
    <property type="entry name" value="ACYL_TRANSF_3 DOMAIN-CONTAINING PROTEIN"/>
    <property type="match status" value="1"/>
</dbReference>
<keyword evidence="2" id="KW-0472">Membrane</keyword>
<feature type="transmembrane region" description="Helical" evidence="2">
    <location>
        <begin position="70"/>
        <end position="93"/>
    </location>
</feature>
<keyword evidence="4" id="KW-0808">Transferase</keyword>
<dbReference type="RefSeq" id="WP_344250303.1">
    <property type="nucleotide sequence ID" value="NZ_BAAAPM010000009.1"/>
</dbReference>
<evidence type="ECO:0000313" key="5">
    <source>
        <dbReference type="Proteomes" id="UP001501138"/>
    </source>
</evidence>
<sequence>MPSRTTPPALTPAQALGGGAPTAARPRLAVLDGLRFLAAMSVLAYHYVAVNHEAWGGRTVEEFPNLQPVAVFGSFGVQLFFVVSGFVILLSAWGKDVRSFVASRVGRLFPAYWLSIALVLVLLLVVAPGSKDVGLPETAANLTMVQRAFGVQDLEPVYWTLWAELRFYLLIGVLLAVGMTRNRLVAFAAVWPVAAAVAVRSGNELWSTLLVGSDAPLFAGGMVLYLLVRERRSPTLWLVLGLNVALAGVVSGHSQSLRIENSTTLVVGPVTYWAAIAVCFALVAVVVLTPVGRPSWRWLTVAGALTYPLYLLHSSWGQWLIGQTHPHLPPAATFAVVTAVMLAAAYLAHRFVERPLGPRLRRAVARDLERTTRAVGRSPQGVRPAQAPEPDAVSSR</sequence>
<feature type="transmembrane region" description="Helical" evidence="2">
    <location>
        <begin position="157"/>
        <end position="177"/>
    </location>
</feature>
<evidence type="ECO:0000313" key="4">
    <source>
        <dbReference type="EMBL" id="GAA1738644.1"/>
    </source>
</evidence>
<feature type="transmembrane region" description="Helical" evidence="2">
    <location>
        <begin position="33"/>
        <end position="50"/>
    </location>
</feature>
<keyword evidence="5" id="KW-1185">Reference proteome</keyword>
<feature type="transmembrane region" description="Helical" evidence="2">
    <location>
        <begin position="235"/>
        <end position="252"/>
    </location>
</feature>
<feature type="transmembrane region" description="Helical" evidence="2">
    <location>
        <begin position="272"/>
        <end position="291"/>
    </location>
</feature>
<evidence type="ECO:0000259" key="3">
    <source>
        <dbReference type="Pfam" id="PF01757"/>
    </source>
</evidence>
<feature type="region of interest" description="Disordered" evidence="1">
    <location>
        <begin position="371"/>
        <end position="396"/>
    </location>
</feature>
<feature type="transmembrane region" description="Helical" evidence="2">
    <location>
        <begin position="331"/>
        <end position="352"/>
    </location>
</feature>